<dbReference type="EMBL" id="CP144750">
    <property type="protein sequence ID" value="WVZ80214.1"/>
    <property type="molecule type" value="Genomic_DNA"/>
</dbReference>
<reference evidence="2 3" key="1">
    <citation type="submission" date="2024-02" db="EMBL/GenBank/DDBJ databases">
        <title>High-quality chromosome-scale genome assembly of Pensacola bahiagrass (Paspalum notatum Flugge var. saurae).</title>
        <authorList>
            <person name="Vega J.M."/>
            <person name="Podio M."/>
            <person name="Orjuela J."/>
            <person name="Siena L.A."/>
            <person name="Pessino S.C."/>
            <person name="Combes M.C."/>
            <person name="Mariac C."/>
            <person name="Albertini E."/>
            <person name="Pupilli F."/>
            <person name="Ortiz J.P.A."/>
            <person name="Leblanc O."/>
        </authorList>
    </citation>
    <scope>NUCLEOTIDE SEQUENCE [LARGE SCALE GENOMIC DNA]</scope>
    <source>
        <strain evidence="2">R1</strain>
        <tissue evidence="2">Leaf</tissue>
    </source>
</reference>
<name>A0AAQ3TWY4_PASNO</name>
<evidence type="ECO:0000313" key="3">
    <source>
        <dbReference type="Proteomes" id="UP001341281"/>
    </source>
</evidence>
<protein>
    <submittedName>
        <fullName evidence="2">Uncharacterized protein</fullName>
    </submittedName>
</protein>
<sequence length="117" mass="12917">MAPGPPSLWPRTWPPPLSRARTAHLPEPSPSPRSNSTQSRHYRHGPESGQTRVGLESDTELPPYKRGTQGGPFRRFLYAEAAPQRRPVELDVAGRLRPWPALCVTRAPHSNPGVSSP</sequence>
<keyword evidence="3" id="KW-1185">Reference proteome</keyword>
<evidence type="ECO:0000313" key="2">
    <source>
        <dbReference type="EMBL" id="WVZ80214.1"/>
    </source>
</evidence>
<dbReference type="AlphaFoldDB" id="A0AAQ3TWY4"/>
<organism evidence="2 3">
    <name type="scientific">Paspalum notatum var. saurae</name>
    <dbReference type="NCBI Taxonomy" id="547442"/>
    <lineage>
        <taxon>Eukaryota</taxon>
        <taxon>Viridiplantae</taxon>
        <taxon>Streptophyta</taxon>
        <taxon>Embryophyta</taxon>
        <taxon>Tracheophyta</taxon>
        <taxon>Spermatophyta</taxon>
        <taxon>Magnoliopsida</taxon>
        <taxon>Liliopsida</taxon>
        <taxon>Poales</taxon>
        <taxon>Poaceae</taxon>
        <taxon>PACMAD clade</taxon>
        <taxon>Panicoideae</taxon>
        <taxon>Andropogonodae</taxon>
        <taxon>Paspaleae</taxon>
        <taxon>Paspalinae</taxon>
        <taxon>Paspalum</taxon>
    </lineage>
</organism>
<gene>
    <name evidence="2" type="ORF">U9M48_027707</name>
</gene>
<proteinExistence type="predicted"/>
<accession>A0AAQ3TWY4</accession>
<evidence type="ECO:0000256" key="1">
    <source>
        <dbReference type="SAM" id="MobiDB-lite"/>
    </source>
</evidence>
<feature type="region of interest" description="Disordered" evidence="1">
    <location>
        <begin position="1"/>
        <end position="71"/>
    </location>
</feature>
<feature type="compositionally biased region" description="Pro residues" evidence="1">
    <location>
        <begin position="1"/>
        <end position="17"/>
    </location>
</feature>
<dbReference type="Proteomes" id="UP001341281">
    <property type="component" value="Chromosome 06"/>
</dbReference>